<evidence type="ECO:0000313" key="3">
    <source>
        <dbReference type="Proteomes" id="UP000747542"/>
    </source>
</evidence>
<accession>A0A8J5N663</accession>
<reference evidence="2" key="1">
    <citation type="journal article" date="2021" name="Sci. Adv.">
        <title>The American lobster genome reveals insights on longevity, neural, and immune adaptations.</title>
        <authorList>
            <person name="Polinski J.M."/>
            <person name="Zimin A.V."/>
            <person name="Clark K.F."/>
            <person name="Kohn A.B."/>
            <person name="Sadowski N."/>
            <person name="Timp W."/>
            <person name="Ptitsyn A."/>
            <person name="Khanna P."/>
            <person name="Romanova D.Y."/>
            <person name="Williams P."/>
            <person name="Greenwood S.J."/>
            <person name="Moroz L.L."/>
            <person name="Walt D.R."/>
            <person name="Bodnar A.G."/>
        </authorList>
    </citation>
    <scope>NUCLEOTIDE SEQUENCE</scope>
    <source>
        <strain evidence="2">GMGI-L3</strain>
    </source>
</reference>
<evidence type="ECO:0000313" key="2">
    <source>
        <dbReference type="EMBL" id="KAG7174131.1"/>
    </source>
</evidence>
<comment type="cofactor">
    <cofactor evidence="1">
        <name>Fe cation</name>
        <dbReference type="ChEBI" id="CHEBI:24875"/>
    </cofactor>
</comment>
<dbReference type="GO" id="GO:0051213">
    <property type="term" value="F:dioxygenase activity"/>
    <property type="evidence" value="ECO:0007669"/>
    <property type="project" value="UniProtKB-KW"/>
</dbReference>
<sequence>MKEAFDKNGFILVRNILTQAEVTKLQSAVDNSCGVRRHAYNHATDGTTSRMCVWNHPGDDVTGVLVRTPRVVDTFEQAKKRLQHMYIEMKAGDMLFFHCNLFHCSENTSDHRRWVFVVAFNKRSNG</sequence>
<dbReference type="Proteomes" id="UP000747542">
    <property type="component" value="Unassembled WGS sequence"/>
</dbReference>
<dbReference type="Pfam" id="PF05721">
    <property type="entry name" value="PhyH"/>
    <property type="match status" value="1"/>
</dbReference>
<organism evidence="2 3">
    <name type="scientific">Homarus americanus</name>
    <name type="common">American lobster</name>
    <dbReference type="NCBI Taxonomy" id="6706"/>
    <lineage>
        <taxon>Eukaryota</taxon>
        <taxon>Metazoa</taxon>
        <taxon>Ecdysozoa</taxon>
        <taxon>Arthropoda</taxon>
        <taxon>Crustacea</taxon>
        <taxon>Multicrustacea</taxon>
        <taxon>Malacostraca</taxon>
        <taxon>Eumalacostraca</taxon>
        <taxon>Eucarida</taxon>
        <taxon>Decapoda</taxon>
        <taxon>Pleocyemata</taxon>
        <taxon>Astacidea</taxon>
        <taxon>Nephropoidea</taxon>
        <taxon>Nephropidae</taxon>
        <taxon>Homarus</taxon>
    </lineage>
</organism>
<keyword evidence="2" id="KW-0223">Dioxygenase</keyword>
<protein>
    <submittedName>
        <fullName evidence="2">Putative Phytanoyl-CoA dioxygenase (PhyH)-containing protein 1</fullName>
    </submittedName>
</protein>
<dbReference type="PANTHER" id="PTHR20883:SF51">
    <property type="entry name" value="PHYTANOYL-COA HYDROXYLASE"/>
    <property type="match status" value="1"/>
</dbReference>
<gene>
    <name evidence="2" type="ORF">Hamer_G029519</name>
</gene>
<keyword evidence="2" id="KW-0560">Oxidoreductase</keyword>
<name>A0A8J5N663_HOMAM</name>
<keyword evidence="3" id="KW-1185">Reference proteome</keyword>
<proteinExistence type="predicted"/>
<comment type="caution">
    <text evidence="2">The sequence shown here is derived from an EMBL/GenBank/DDBJ whole genome shotgun (WGS) entry which is preliminary data.</text>
</comment>
<dbReference type="SUPFAM" id="SSF51197">
    <property type="entry name" value="Clavaminate synthase-like"/>
    <property type="match status" value="1"/>
</dbReference>
<evidence type="ECO:0000256" key="1">
    <source>
        <dbReference type="ARBA" id="ARBA00001962"/>
    </source>
</evidence>
<dbReference type="PANTHER" id="PTHR20883">
    <property type="entry name" value="PHYTANOYL-COA DIOXYGENASE DOMAIN CONTAINING 1"/>
    <property type="match status" value="1"/>
</dbReference>
<dbReference type="Gene3D" id="2.60.120.620">
    <property type="entry name" value="q2cbj1_9rhob like domain"/>
    <property type="match status" value="2"/>
</dbReference>
<dbReference type="EMBL" id="JAHLQT010007801">
    <property type="protein sequence ID" value="KAG7174131.1"/>
    <property type="molecule type" value="Genomic_DNA"/>
</dbReference>
<dbReference type="AlphaFoldDB" id="A0A8J5N663"/>
<dbReference type="InterPro" id="IPR008775">
    <property type="entry name" value="Phytyl_CoA_dOase-like"/>
</dbReference>
<feature type="non-terminal residue" evidence="2">
    <location>
        <position position="1"/>
    </location>
</feature>